<dbReference type="CDD" id="cd07812">
    <property type="entry name" value="SRPBCC"/>
    <property type="match status" value="1"/>
</dbReference>
<dbReference type="EMBL" id="CP046172">
    <property type="protein sequence ID" value="QIS12556.1"/>
    <property type="molecule type" value="Genomic_DNA"/>
</dbReference>
<protein>
    <recommendedName>
        <fullName evidence="3">SRPBCC family protein</fullName>
    </recommendedName>
</protein>
<reference evidence="1 2" key="1">
    <citation type="journal article" date="2019" name="ACS Chem. Biol.">
        <title>Identification and Mobilization of a Cryptic Antibiotic Biosynthesis Gene Locus from a Human-Pathogenic Nocardia Isolate.</title>
        <authorList>
            <person name="Herisse M."/>
            <person name="Ishida K."/>
            <person name="Porter J.L."/>
            <person name="Howden B."/>
            <person name="Hertweck C."/>
            <person name="Stinear T.P."/>
            <person name="Pidot S.J."/>
        </authorList>
    </citation>
    <scope>NUCLEOTIDE SEQUENCE [LARGE SCALE GENOMIC DNA]</scope>
    <source>
        <strain evidence="1 2">AUSMDU00012717</strain>
    </source>
</reference>
<dbReference type="Gene3D" id="3.30.530.20">
    <property type="match status" value="1"/>
</dbReference>
<evidence type="ECO:0000313" key="2">
    <source>
        <dbReference type="Proteomes" id="UP000503540"/>
    </source>
</evidence>
<dbReference type="AlphaFoldDB" id="A0A6G9YHN7"/>
<dbReference type="InterPro" id="IPR023393">
    <property type="entry name" value="START-like_dom_sf"/>
</dbReference>
<dbReference type="SUPFAM" id="SSF55961">
    <property type="entry name" value="Bet v1-like"/>
    <property type="match status" value="1"/>
</dbReference>
<sequence>MVSSENGCRRMKSISRTGGEIPASRDEVWAVVSDPARNTEWVPWHDRWLREPAAPVTRGRGILEQVTVFGSTHTIEWTVTDWTPPQAIRLAAVGQHGLSMVFVTRVDPVDESRCAVTFELALDGPVLEQVPIDAIESAVGAEFETALAQLEKLMS</sequence>
<organism evidence="1 2">
    <name type="scientific">Nocardia arthritidis</name>
    <dbReference type="NCBI Taxonomy" id="228602"/>
    <lineage>
        <taxon>Bacteria</taxon>
        <taxon>Bacillati</taxon>
        <taxon>Actinomycetota</taxon>
        <taxon>Actinomycetes</taxon>
        <taxon>Mycobacteriales</taxon>
        <taxon>Nocardiaceae</taxon>
        <taxon>Nocardia</taxon>
    </lineage>
</organism>
<gene>
    <name evidence="1" type="ORF">F5544_23485</name>
</gene>
<name>A0A6G9YHN7_9NOCA</name>
<evidence type="ECO:0000313" key="1">
    <source>
        <dbReference type="EMBL" id="QIS12556.1"/>
    </source>
</evidence>
<dbReference type="Proteomes" id="UP000503540">
    <property type="component" value="Chromosome"/>
</dbReference>
<dbReference type="KEGG" id="nah:F5544_23485"/>
<proteinExistence type="predicted"/>
<accession>A0A6G9YHN7</accession>
<evidence type="ECO:0008006" key="3">
    <source>
        <dbReference type="Google" id="ProtNLM"/>
    </source>
</evidence>
<dbReference type="Pfam" id="PF10604">
    <property type="entry name" value="Polyketide_cyc2"/>
    <property type="match status" value="1"/>
</dbReference>
<keyword evidence="2" id="KW-1185">Reference proteome</keyword>
<dbReference type="InterPro" id="IPR019587">
    <property type="entry name" value="Polyketide_cyclase/dehydratase"/>
</dbReference>